<sequence length="46" mass="4865">MCLTLQVAATLISLSGQYHSLPGATASEEGWWVALAGRFMRPTGGQ</sequence>
<evidence type="ECO:0000313" key="1">
    <source>
        <dbReference type="EMBL" id="KAL0502847.1"/>
    </source>
</evidence>
<gene>
    <name evidence="1" type="ORF">Q4I31_004461</name>
</gene>
<dbReference type="Proteomes" id="UP001500131">
    <property type="component" value="Unassembled WGS sequence"/>
</dbReference>
<protein>
    <submittedName>
        <fullName evidence="1">Uncharacterized protein</fullName>
    </submittedName>
</protein>
<name>A0AAW3AC77_9TRYP</name>
<proteinExistence type="predicted"/>
<keyword evidence="2" id="KW-1185">Reference proteome</keyword>
<evidence type="ECO:0000313" key="2">
    <source>
        <dbReference type="Proteomes" id="UP001500131"/>
    </source>
</evidence>
<dbReference type="EMBL" id="JBAMZK010000027">
    <property type="protein sequence ID" value="KAL0502847.1"/>
    <property type="molecule type" value="Genomic_DNA"/>
</dbReference>
<dbReference type="AlphaFoldDB" id="A0AAW3AC77"/>
<comment type="caution">
    <text evidence="1">The sequence shown here is derived from an EMBL/GenBank/DDBJ whole genome shotgun (WGS) entry which is preliminary data.</text>
</comment>
<accession>A0AAW3AC77</accession>
<reference evidence="1 2" key="1">
    <citation type="submission" date="2024-02" db="EMBL/GenBank/DDBJ databases">
        <title>FIRST GENOME SEQUENCES OF Leishmania (Viannia) shawi, Leishmania (Viannia) lindenbergi AND Leishmania (Viannia) utingensis.</title>
        <authorList>
            <person name="Resadore F."/>
            <person name="Custodio M.G.F."/>
            <person name="Boite M.C."/>
            <person name="Cupolillo E."/>
            <person name="Ferreira G.E.M."/>
        </authorList>
    </citation>
    <scope>NUCLEOTIDE SEQUENCE [LARGE SCALE GENOMIC DNA]</scope>
    <source>
        <strain evidence="1 2">MHOM/BR/1966/M15733</strain>
    </source>
</reference>
<organism evidence="1 2">
    <name type="scientific">Leishmania lindenbergi</name>
    <dbReference type="NCBI Taxonomy" id="651832"/>
    <lineage>
        <taxon>Eukaryota</taxon>
        <taxon>Discoba</taxon>
        <taxon>Euglenozoa</taxon>
        <taxon>Kinetoplastea</taxon>
        <taxon>Metakinetoplastina</taxon>
        <taxon>Trypanosomatida</taxon>
        <taxon>Trypanosomatidae</taxon>
        <taxon>Leishmaniinae</taxon>
        <taxon>Leishmania</taxon>
    </lineage>
</organism>